<comment type="caution">
    <text evidence="2">The sequence shown here is derived from an EMBL/GenBank/DDBJ whole genome shotgun (WGS) entry which is preliminary data.</text>
</comment>
<name>A0ABD3R065_9STRA</name>
<proteinExistence type="predicted"/>
<keyword evidence="1" id="KW-0732">Signal</keyword>
<reference evidence="2 3" key="1">
    <citation type="journal article" date="2020" name="G3 (Bethesda)">
        <title>Improved Reference Genome for Cyclotella cryptica CCMP332, a Model for Cell Wall Morphogenesis, Salinity Adaptation, and Lipid Production in Diatoms (Bacillariophyta).</title>
        <authorList>
            <person name="Roberts W.R."/>
            <person name="Downey K.M."/>
            <person name="Ruck E.C."/>
            <person name="Traller J.C."/>
            <person name="Alverson A.J."/>
        </authorList>
    </citation>
    <scope>NUCLEOTIDE SEQUENCE [LARGE SCALE GENOMIC DNA]</scope>
    <source>
        <strain evidence="2 3">CCMP332</strain>
    </source>
</reference>
<organism evidence="2 3">
    <name type="scientific">Cyclotella cryptica</name>
    <dbReference type="NCBI Taxonomy" id="29204"/>
    <lineage>
        <taxon>Eukaryota</taxon>
        <taxon>Sar</taxon>
        <taxon>Stramenopiles</taxon>
        <taxon>Ochrophyta</taxon>
        <taxon>Bacillariophyta</taxon>
        <taxon>Coscinodiscophyceae</taxon>
        <taxon>Thalassiosirophycidae</taxon>
        <taxon>Stephanodiscales</taxon>
        <taxon>Stephanodiscaceae</taxon>
        <taxon>Cyclotella</taxon>
    </lineage>
</organism>
<feature type="chain" id="PRO_5044829214" evidence="1">
    <location>
        <begin position="29"/>
        <end position="194"/>
    </location>
</feature>
<accession>A0ABD3R065</accession>
<dbReference type="Proteomes" id="UP001516023">
    <property type="component" value="Unassembled WGS sequence"/>
</dbReference>
<dbReference type="EMBL" id="JABMIG020000003">
    <property type="protein sequence ID" value="KAL3805381.1"/>
    <property type="molecule type" value="Genomic_DNA"/>
</dbReference>
<evidence type="ECO:0000313" key="2">
    <source>
        <dbReference type="EMBL" id="KAL3805381.1"/>
    </source>
</evidence>
<protein>
    <submittedName>
        <fullName evidence="2">Uncharacterized protein</fullName>
    </submittedName>
</protein>
<evidence type="ECO:0000256" key="1">
    <source>
        <dbReference type="SAM" id="SignalP"/>
    </source>
</evidence>
<gene>
    <name evidence="2" type="ORF">HJC23_009088</name>
</gene>
<feature type="signal peptide" evidence="1">
    <location>
        <begin position="1"/>
        <end position="28"/>
    </location>
</feature>
<dbReference type="AlphaFoldDB" id="A0ABD3R065"/>
<keyword evidence="3" id="KW-1185">Reference proteome</keyword>
<evidence type="ECO:0000313" key="3">
    <source>
        <dbReference type="Proteomes" id="UP001516023"/>
    </source>
</evidence>
<sequence length="194" mass="21152">MAHARTRPLSMIRLLAFLLILVPSPIYGDGYSHDGGMWGAIKEPIQELVKEKYDGLSDKGRFCVGMGVGFGCTKFAVGSKFGAADNQSHSTIQLHCILSCVATVKAAKTVGAAYIAFEALEYAGLLKEARANKSNRKLIEESRDYLLRTMDGIRYDIRTTFTPAKIKRRIDEAMKRDKAGTAGLGAGVFMGLLL</sequence>